<accession>A0AAV1AUQ5</accession>
<dbReference type="PANTHER" id="PTHR46328">
    <property type="entry name" value="FAR-RED IMPAIRED RESPONSIVE (FAR1) FAMILY PROTEIN-RELATED"/>
    <property type="match status" value="1"/>
</dbReference>
<evidence type="ECO:0000313" key="1">
    <source>
        <dbReference type="EMBL" id="CAI8612834.1"/>
    </source>
</evidence>
<protein>
    <recommendedName>
        <fullName evidence="3">FAR1 domain-containing protein</fullName>
    </recommendedName>
</protein>
<dbReference type="EMBL" id="OX451740">
    <property type="protein sequence ID" value="CAI8612834.1"/>
    <property type="molecule type" value="Genomic_DNA"/>
</dbReference>
<keyword evidence="2" id="KW-1185">Reference proteome</keyword>
<evidence type="ECO:0008006" key="3">
    <source>
        <dbReference type="Google" id="ProtNLM"/>
    </source>
</evidence>
<dbReference type="PANTHER" id="PTHR46328:SF33">
    <property type="entry name" value="FAR1 DNA-BINDING DOMAIN PROTEIN"/>
    <property type="match status" value="1"/>
</dbReference>
<organism evidence="1 2">
    <name type="scientific">Vicia faba</name>
    <name type="common">Broad bean</name>
    <name type="synonym">Faba vulgaris</name>
    <dbReference type="NCBI Taxonomy" id="3906"/>
    <lineage>
        <taxon>Eukaryota</taxon>
        <taxon>Viridiplantae</taxon>
        <taxon>Streptophyta</taxon>
        <taxon>Embryophyta</taxon>
        <taxon>Tracheophyta</taxon>
        <taxon>Spermatophyta</taxon>
        <taxon>Magnoliopsida</taxon>
        <taxon>eudicotyledons</taxon>
        <taxon>Gunneridae</taxon>
        <taxon>Pentapetalae</taxon>
        <taxon>rosids</taxon>
        <taxon>fabids</taxon>
        <taxon>Fabales</taxon>
        <taxon>Fabaceae</taxon>
        <taxon>Papilionoideae</taxon>
        <taxon>50 kb inversion clade</taxon>
        <taxon>NPAAA clade</taxon>
        <taxon>Hologalegina</taxon>
        <taxon>IRL clade</taxon>
        <taxon>Fabeae</taxon>
        <taxon>Vicia</taxon>
    </lineage>
</organism>
<dbReference type="AlphaFoldDB" id="A0AAV1AUQ5"/>
<sequence length="136" mass="15791">MENYDEYDSIDVYYCDNDTSDVESNDVQDDKYSVSSAYQISDDGADNIHNDDLVEVDVIVGDRLVNIYSITTDEMRAMEFGIVDEAYEFYYRYGKCKGFSIRKSDVRTIGPEGSKITVMMQFVCKKTWIKREEILM</sequence>
<evidence type="ECO:0000313" key="2">
    <source>
        <dbReference type="Proteomes" id="UP001157006"/>
    </source>
</evidence>
<gene>
    <name evidence="1" type="ORF">VFH_V053200</name>
</gene>
<proteinExistence type="predicted"/>
<name>A0AAV1AUQ5_VICFA</name>
<reference evidence="1 2" key="1">
    <citation type="submission" date="2023-01" db="EMBL/GenBank/DDBJ databases">
        <authorList>
            <person name="Kreplak J."/>
        </authorList>
    </citation>
    <scope>NUCLEOTIDE SEQUENCE [LARGE SCALE GENOMIC DNA]</scope>
</reference>
<dbReference type="Proteomes" id="UP001157006">
    <property type="component" value="Chromosome 5"/>
</dbReference>